<gene>
    <name evidence="1" type="ORF">EV676_102498</name>
</gene>
<dbReference type="EMBL" id="SLXF01000002">
    <property type="protein sequence ID" value="TCP08985.1"/>
    <property type="molecule type" value="Genomic_DNA"/>
</dbReference>
<dbReference type="AlphaFoldDB" id="A0AA46DGQ3"/>
<organism evidence="1 2">
    <name type="scientific">Caldimonas thermodepolymerans</name>
    <dbReference type="NCBI Taxonomy" id="215580"/>
    <lineage>
        <taxon>Bacteria</taxon>
        <taxon>Pseudomonadati</taxon>
        <taxon>Pseudomonadota</taxon>
        <taxon>Betaproteobacteria</taxon>
        <taxon>Burkholderiales</taxon>
        <taxon>Sphaerotilaceae</taxon>
        <taxon>Caldimonas</taxon>
    </lineage>
</organism>
<dbReference type="RefSeq" id="WP_419186856.1">
    <property type="nucleotide sequence ID" value="NZ_CALFFA010000017.1"/>
</dbReference>
<comment type="caution">
    <text evidence="1">The sequence shown here is derived from an EMBL/GenBank/DDBJ whole genome shotgun (WGS) entry which is preliminary data.</text>
</comment>
<dbReference type="Proteomes" id="UP000294772">
    <property type="component" value="Unassembled WGS sequence"/>
</dbReference>
<name>A0AA46DGQ3_9BURK</name>
<protein>
    <submittedName>
        <fullName evidence="1">DUF3025 family protein</fullName>
    </submittedName>
</protein>
<evidence type="ECO:0000313" key="1">
    <source>
        <dbReference type="EMBL" id="TCP08985.1"/>
    </source>
</evidence>
<dbReference type="Pfam" id="PF11227">
    <property type="entry name" value="DUF3025"/>
    <property type="match status" value="1"/>
</dbReference>
<dbReference type="InterPro" id="IPR021390">
    <property type="entry name" value="DUF3025"/>
</dbReference>
<proteinExistence type="predicted"/>
<evidence type="ECO:0000313" key="2">
    <source>
        <dbReference type="Proteomes" id="UP000294772"/>
    </source>
</evidence>
<accession>A0AA46DGQ3</accession>
<sequence>MLAALQTLRSIAADPPPWWRPWQAVAARVAVHAGAPSVAEALNRALAAQPVDLAAGALRFVPQAALPPGEAYEAYIHRTACVPTRDNLHDLFNGLMWLARPALKRRLNELQAAEIARAGIGAVRGPLRDALTLFDENAALLQAPPPLVQALRGRQWHELFVTLRPLWARARLELFGHALLEKLVCPYKSITAHVYLVPPGAPDDLGLAPASLVPKPFLPLPVLGVPGWWPANEAPDFYADAEVFRPLPGTKTATLR</sequence>
<reference evidence="1 2" key="1">
    <citation type="submission" date="2019-03" db="EMBL/GenBank/DDBJ databases">
        <title>Genomic Encyclopedia of Type Strains, Phase IV (KMG-IV): sequencing the most valuable type-strain genomes for metagenomic binning, comparative biology and taxonomic classification.</title>
        <authorList>
            <person name="Goeker M."/>
        </authorList>
    </citation>
    <scope>NUCLEOTIDE SEQUENCE [LARGE SCALE GENOMIC DNA]</scope>
    <source>
        <strain evidence="1 2">DSM 15264</strain>
    </source>
</reference>